<dbReference type="RefSeq" id="WP_274702973.1">
    <property type="nucleotide sequence ID" value="NZ_JAQSVD010000012.1"/>
</dbReference>
<proteinExistence type="predicted"/>
<dbReference type="CDD" id="cd00093">
    <property type="entry name" value="HTH_XRE"/>
    <property type="match status" value="1"/>
</dbReference>
<organism evidence="1 2">
    <name type="scientific">Eubacterium limosum</name>
    <dbReference type="NCBI Taxonomy" id="1736"/>
    <lineage>
        <taxon>Bacteria</taxon>
        <taxon>Bacillati</taxon>
        <taxon>Bacillota</taxon>
        <taxon>Clostridia</taxon>
        <taxon>Eubacteriales</taxon>
        <taxon>Eubacteriaceae</taxon>
        <taxon>Eubacterium</taxon>
    </lineage>
</organism>
<accession>A0ABT5UT71</accession>
<evidence type="ECO:0000313" key="2">
    <source>
        <dbReference type="Proteomes" id="UP001215087"/>
    </source>
</evidence>
<dbReference type="InterPro" id="IPR010982">
    <property type="entry name" value="Lambda_DNA-bd_dom_sf"/>
</dbReference>
<dbReference type="EMBL" id="JAQSVD010000012">
    <property type="protein sequence ID" value="MDE1472159.1"/>
    <property type="molecule type" value="Genomic_DNA"/>
</dbReference>
<name>A0ABT5UT71_EUBLI</name>
<dbReference type="InterPro" id="IPR001387">
    <property type="entry name" value="Cro/C1-type_HTH"/>
</dbReference>
<protein>
    <submittedName>
        <fullName evidence="1">Helix-turn-helix transcriptional regulator</fullName>
    </submittedName>
</protein>
<dbReference type="Gene3D" id="1.10.260.40">
    <property type="entry name" value="lambda repressor-like DNA-binding domains"/>
    <property type="match status" value="1"/>
</dbReference>
<keyword evidence="2" id="KW-1185">Reference proteome</keyword>
<comment type="caution">
    <text evidence="1">The sequence shown here is derived from an EMBL/GenBank/DDBJ whole genome shotgun (WGS) entry which is preliminary data.</text>
</comment>
<dbReference type="Proteomes" id="UP001215087">
    <property type="component" value="Unassembled WGS sequence"/>
</dbReference>
<reference evidence="1 2" key="1">
    <citation type="submission" date="2023-02" db="EMBL/GenBank/DDBJ databases">
        <title>Comparative genome analysis of Eubacterium limosum species.</title>
        <authorList>
            <person name="Bak J.E."/>
        </authorList>
    </citation>
    <scope>NUCLEOTIDE SEQUENCE [LARGE SCALE GENOMIC DNA]</scope>
    <source>
        <strain evidence="1 2">KGMB01548</strain>
    </source>
</reference>
<gene>
    <name evidence="1" type="ORF">PTZ04_18035</name>
</gene>
<evidence type="ECO:0000313" key="1">
    <source>
        <dbReference type="EMBL" id="MDE1472159.1"/>
    </source>
</evidence>
<sequence length="128" mass="14520">MAGEFGSYINEKRKGRGFDGGDILLRDIAKAMGNMSVSYLSDIIKGRRNPPDKKWLEVIAEVLSLTEEEKAEMYDLAGRERDEAAPDLPGYIMDENIPHVRAALRKANNKGLGDEFWKKVYEEIDNKE</sequence>